<reference evidence="3 4" key="1">
    <citation type="journal article" date="2010" name="Stand. Genomic Sci.">
        <title>Complete genome sequence of Segniliparus rotundus type strain (CDC 1076).</title>
        <authorList>
            <person name="Sikorski J."/>
            <person name="Lapidus A."/>
            <person name="Copeland A."/>
            <person name="Misra M."/>
            <person name="Glavina Del Rio T."/>
            <person name="Nolan M."/>
            <person name="Lucas S."/>
            <person name="Chen F."/>
            <person name="Tice H."/>
            <person name="Cheng J.F."/>
            <person name="Jando M."/>
            <person name="Schneider S."/>
            <person name="Bruce D."/>
            <person name="Goodwin L."/>
            <person name="Pitluck S."/>
            <person name="Liolios K."/>
            <person name="Mikhailova N."/>
            <person name="Pati A."/>
            <person name="Ivanova N."/>
            <person name="Mavromatis K."/>
            <person name="Chen A."/>
            <person name="Palaniappan K."/>
            <person name="Chertkov O."/>
            <person name="Land M."/>
            <person name="Hauser L."/>
            <person name="Chang Y.J."/>
            <person name="Jeffries C.D."/>
            <person name="Brettin T."/>
            <person name="Detter J.C."/>
            <person name="Han C."/>
            <person name="Rohde M."/>
            <person name="Goker M."/>
            <person name="Bristow J."/>
            <person name="Eisen J.A."/>
            <person name="Markowitz V."/>
            <person name="Hugenholtz P."/>
            <person name="Kyrpides N.C."/>
            <person name="Klenk H.P."/>
        </authorList>
    </citation>
    <scope>NUCLEOTIDE SEQUENCE [LARGE SCALE GENOMIC DNA]</scope>
    <source>
        <strain evidence="4">ATCC BAA-972 / CDC 1076 / CIP 108378 / DSM 44985 / JCM 13578</strain>
    </source>
</reference>
<dbReference type="AlphaFoldDB" id="D6ZB51"/>
<dbReference type="HOGENOM" id="CLU_042529_13_1_11"/>
<feature type="signal peptide" evidence="1">
    <location>
        <begin position="1"/>
        <end position="23"/>
    </location>
</feature>
<proteinExistence type="predicted"/>
<evidence type="ECO:0000313" key="4">
    <source>
        <dbReference type="Proteomes" id="UP000002247"/>
    </source>
</evidence>
<dbReference type="SUPFAM" id="SSF52833">
    <property type="entry name" value="Thioredoxin-like"/>
    <property type="match status" value="1"/>
</dbReference>
<feature type="chain" id="PRO_5003091784" evidence="1">
    <location>
        <begin position="24"/>
        <end position="170"/>
    </location>
</feature>
<name>D6ZB51_SEGRD</name>
<feature type="domain" description="Thioredoxin" evidence="2">
    <location>
        <begin position="31"/>
        <end position="170"/>
    </location>
</feature>
<dbReference type="PANTHER" id="PTHR42852:SF17">
    <property type="entry name" value="THIOREDOXIN-LIKE PROTEIN HI_1115"/>
    <property type="match status" value="1"/>
</dbReference>
<dbReference type="InterPro" id="IPR036249">
    <property type="entry name" value="Thioredoxin-like_sf"/>
</dbReference>
<protein>
    <submittedName>
        <fullName evidence="3">Redoxin domain protein</fullName>
    </submittedName>
</protein>
<accession>D6ZB51</accession>
<dbReference type="STRING" id="640132.Srot_0323"/>
<evidence type="ECO:0000313" key="3">
    <source>
        <dbReference type="EMBL" id="ADG96810.1"/>
    </source>
</evidence>
<dbReference type="eggNOG" id="COG0526">
    <property type="taxonomic scope" value="Bacteria"/>
</dbReference>
<sequence>MRLIRHIRAFAFSRALVAVVAMAAGLAVAVAPARADTPDQLQFTATSLDGKEISGATYAGKPAVFWFWTPWCPYCNQEGSFVQKVASEHPNVPFVGVASRSDQGAMRDFVNKYGLNFPQIEDSSGEIWGKFGVTWQPAFAFVSSNGDVDMVKFGDLLTEDQLSDRVGALR</sequence>
<dbReference type="OrthoDB" id="9790194at2"/>
<evidence type="ECO:0000256" key="1">
    <source>
        <dbReference type="SAM" id="SignalP"/>
    </source>
</evidence>
<dbReference type="EMBL" id="CP001958">
    <property type="protein sequence ID" value="ADG96810.1"/>
    <property type="molecule type" value="Genomic_DNA"/>
</dbReference>
<dbReference type="GO" id="GO:0016209">
    <property type="term" value="F:antioxidant activity"/>
    <property type="evidence" value="ECO:0007669"/>
    <property type="project" value="InterPro"/>
</dbReference>
<dbReference type="PANTHER" id="PTHR42852">
    <property type="entry name" value="THIOL:DISULFIDE INTERCHANGE PROTEIN DSBE"/>
    <property type="match status" value="1"/>
</dbReference>
<evidence type="ECO:0000259" key="2">
    <source>
        <dbReference type="PROSITE" id="PS51352"/>
    </source>
</evidence>
<dbReference type="InterPro" id="IPR000866">
    <property type="entry name" value="AhpC/TSA"/>
</dbReference>
<dbReference type="Gene3D" id="3.40.30.10">
    <property type="entry name" value="Glutaredoxin"/>
    <property type="match status" value="1"/>
</dbReference>
<dbReference type="Proteomes" id="UP000002247">
    <property type="component" value="Chromosome"/>
</dbReference>
<keyword evidence="4" id="KW-1185">Reference proteome</keyword>
<dbReference type="KEGG" id="srt:Srot_0323"/>
<dbReference type="InterPro" id="IPR013766">
    <property type="entry name" value="Thioredoxin_domain"/>
</dbReference>
<keyword evidence="1" id="KW-0732">Signal</keyword>
<dbReference type="InterPro" id="IPR050553">
    <property type="entry name" value="Thioredoxin_ResA/DsbE_sf"/>
</dbReference>
<organism evidence="3 4">
    <name type="scientific">Segniliparus rotundus (strain ATCC BAA-972 / CDC 1076 / CIP 108378 / DSM 44985 / JCM 13578)</name>
    <dbReference type="NCBI Taxonomy" id="640132"/>
    <lineage>
        <taxon>Bacteria</taxon>
        <taxon>Bacillati</taxon>
        <taxon>Actinomycetota</taxon>
        <taxon>Actinomycetes</taxon>
        <taxon>Mycobacteriales</taxon>
        <taxon>Segniliparaceae</taxon>
        <taxon>Segniliparus</taxon>
    </lineage>
</organism>
<dbReference type="Pfam" id="PF00578">
    <property type="entry name" value="AhpC-TSA"/>
    <property type="match status" value="1"/>
</dbReference>
<gene>
    <name evidence="3" type="ordered locus">Srot_0323</name>
</gene>
<dbReference type="RefSeq" id="WP_013137266.1">
    <property type="nucleotide sequence ID" value="NC_014168.1"/>
</dbReference>
<dbReference type="GO" id="GO:0016491">
    <property type="term" value="F:oxidoreductase activity"/>
    <property type="evidence" value="ECO:0007669"/>
    <property type="project" value="InterPro"/>
</dbReference>
<dbReference type="PROSITE" id="PS51352">
    <property type="entry name" value="THIOREDOXIN_2"/>
    <property type="match status" value="1"/>
</dbReference>